<evidence type="ECO:0000256" key="12">
    <source>
        <dbReference type="ARBA" id="ARBA00029811"/>
    </source>
</evidence>
<dbReference type="GO" id="GO:0006508">
    <property type="term" value="P:proteolysis"/>
    <property type="evidence" value="ECO:0007669"/>
    <property type="project" value="UniProtKB-KW"/>
</dbReference>
<dbReference type="Proteomes" id="UP000824190">
    <property type="component" value="Unassembled WGS sequence"/>
</dbReference>
<feature type="domain" description="Aminopeptidase N-like N-terminal" evidence="15">
    <location>
        <begin position="26"/>
        <end position="193"/>
    </location>
</feature>
<dbReference type="InterPro" id="IPR027268">
    <property type="entry name" value="Peptidase_M4/M1_CTD_sf"/>
</dbReference>
<keyword evidence="10" id="KW-0862">Zinc</keyword>
<evidence type="ECO:0000259" key="14">
    <source>
        <dbReference type="Pfam" id="PF01433"/>
    </source>
</evidence>
<dbReference type="InterPro" id="IPR050344">
    <property type="entry name" value="Peptidase_M1_aminopeptidases"/>
</dbReference>
<reference evidence="16" key="2">
    <citation type="submission" date="2021-04" db="EMBL/GenBank/DDBJ databases">
        <authorList>
            <person name="Gilroy R."/>
        </authorList>
    </citation>
    <scope>NUCLEOTIDE SEQUENCE</scope>
    <source>
        <strain evidence="16">CHK32-1732</strain>
    </source>
</reference>
<evidence type="ECO:0000256" key="6">
    <source>
        <dbReference type="ARBA" id="ARBA00022438"/>
    </source>
</evidence>
<keyword evidence="6" id="KW-0031">Aminopeptidase</keyword>
<evidence type="ECO:0000256" key="5">
    <source>
        <dbReference type="ARBA" id="ARBA00015611"/>
    </source>
</evidence>
<dbReference type="GO" id="GO:0070006">
    <property type="term" value="F:metalloaminopeptidase activity"/>
    <property type="evidence" value="ECO:0007669"/>
    <property type="project" value="TreeGrafter"/>
</dbReference>
<dbReference type="PANTHER" id="PTHR11533">
    <property type="entry name" value="PROTEASE M1 ZINC METALLOPROTEASE"/>
    <property type="match status" value="1"/>
</dbReference>
<keyword evidence="9" id="KW-0378">Hydrolase</keyword>
<comment type="similarity">
    <text evidence="3">Belongs to the peptidase M1 family.</text>
</comment>
<evidence type="ECO:0000256" key="9">
    <source>
        <dbReference type="ARBA" id="ARBA00022801"/>
    </source>
</evidence>
<dbReference type="AlphaFoldDB" id="A0A9D1RR11"/>
<dbReference type="GO" id="GO:0043171">
    <property type="term" value="P:peptide catabolic process"/>
    <property type="evidence" value="ECO:0007669"/>
    <property type="project" value="TreeGrafter"/>
</dbReference>
<dbReference type="InterPro" id="IPR014782">
    <property type="entry name" value="Peptidase_M1_dom"/>
</dbReference>
<evidence type="ECO:0000256" key="2">
    <source>
        <dbReference type="ARBA" id="ARBA00001947"/>
    </source>
</evidence>
<dbReference type="Pfam" id="PF17900">
    <property type="entry name" value="Peptidase_M1_N"/>
    <property type="match status" value="1"/>
</dbReference>
<organism evidence="16 17">
    <name type="scientific">Candidatus Corynebacterium avicola</name>
    <dbReference type="NCBI Taxonomy" id="2838527"/>
    <lineage>
        <taxon>Bacteria</taxon>
        <taxon>Bacillati</taxon>
        <taxon>Actinomycetota</taxon>
        <taxon>Actinomycetes</taxon>
        <taxon>Mycobacteriales</taxon>
        <taxon>Corynebacteriaceae</taxon>
        <taxon>Corynebacterium</taxon>
    </lineage>
</organism>
<evidence type="ECO:0000256" key="4">
    <source>
        <dbReference type="ARBA" id="ARBA00012564"/>
    </source>
</evidence>
<dbReference type="GO" id="GO:0005615">
    <property type="term" value="C:extracellular space"/>
    <property type="evidence" value="ECO:0007669"/>
    <property type="project" value="TreeGrafter"/>
</dbReference>
<dbReference type="GO" id="GO:0008270">
    <property type="term" value="F:zinc ion binding"/>
    <property type="evidence" value="ECO:0007669"/>
    <property type="project" value="InterPro"/>
</dbReference>
<reference evidence="16" key="1">
    <citation type="journal article" date="2021" name="PeerJ">
        <title>Extensive microbial diversity within the chicken gut microbiome revealed by metagenomics and culture.</title>
        <authorList>
            <person name="Gilroy R."/>
            <person name="Ravi A."/>
            <person name="Getino M."/>
            <person name="Pursley I."/>
            <person name="Horton D.L."/>
            <person name="Alikhan N.F."/>
            <person name="Baker D."/>
            <person name="Gharbi K."/>
            <person name="Hall N."/>
            <person name="Watson M."/>
            <person name="Adriaenssens E.M."/>
            <person name="Foster-Nyarko E."/>
            <person name="Jarju S."/>
            <person name="Secka A."/>
            <person name="Antonio M."/>
            <person name="Oren A."/>
            <person name="Chaudhuri R.R."/>
            <person name="La Ragione R."/>
            <person name="Hildebrand F."/>
            <person name="Pallen M.J."/>
        </authorList>
    </citation>
    <scope>NUCLEOTIDE SEQUENCE</scope>
    <source>
        <strain evidence="16">CHK32-1732</strain>
    </source>
</reference>
<dbReference type="SUPFAM" id="SSF55486">
    <property type="entry name" value="Metalloproteases ('zincins'), catalytic domain"/>
    <property type="match status" value="1"/>
</dbReference>
<evidence type="ECO:0000256" key="11">
    <source>
        <dbReference type="ARBA" id="ARBA00023049"/>
    </source>
</evidence>
<evidence type="ECO:0000256" key="1">
    <source>
        <dbReference type="ARBA" id="ARBA00000098"/>
    </source>
</evidence>
<dbReference type="GO" id="GO:0016285">
    <property type="term" value="F:alanyl aminopeptidase activity"/>
    <property type="evidence" value="ECO:0007669"/>
    <property type="project" value="UniProtKB-EC"/>
</dbReference>
<evidence type="ECO:0000256" key="8">
    <source>
        <dbReference type="ARBA" id="ARBA00022723"/>
    </source>
</evidence>
<evidence type="ECO:0000256" key="10">
    <source>
        <dbReference type="ARBA" id="ARBA00022833"/>
    </source>
</evidence>
<evidence type="ECO:0000313" key="17">
    <source>
        <dbReference type="Proteomes" id="UP000824190"/>
    </source>
</evidence>
<gene>
    <name evidence="16" type="ORF">H9870_14555</name>
</gene>
<dbReference type="PRINTS" id="PR00756">
    <property type="entry name" value="ALADIPTASE"/>
</dbReference>
<dbReference type="PANTHER" id="PTHR11533:SF174">
    <property type="entry name" value="PUROMYCIN-SENSITIVE AMINOPEPTIDASE-RELATED"/>
    <property type="match status" value="1"/>
</dbReference>
<comment type="catalytic activity">
    <reaction evidence="1">
        <text>Release of an N-terminal amino acid, Xaa-|-Yaa- from a peptide, amide or arylamide. Xaa is preferably Ala, but may be most amino acids including Pro (slow action). When a terminal hydrophobic residue is followed by a prolyl residue, the two may be released as an intact Xaa-Pro dipeptide.</text>
        <dbReference type="EC" id="3.4.11.2"/>
    </reaction>
</comment>
<dbReference type="Gene3D" id="2.60.40.1730">
    <property type="entry name" value="tricorn interacting facor f3 domain"/>
    <property type="match status" value="1"/>
</dbReference>
<keyword evidence="11" id="KW-0482">Metalloprotease</keyword>
<dbReference type="SUPFAM" id="SSF63737">
    <property type="entry name" value="Leukotriene A4 hydrolase N-terminal domain"/>
    <property type="match status" value="1"/>
</dbReference>
<evidence type="ECO:0000256" key="13">
    <source>
        <dbReference type="ARBA" id="ARBA00031533"/>
    </source>
</evidence>
<sequence length="458" mass="50914">MPTTSAPHPYLPESGDSRFSVAHTRLAIDYTPRTNRLEGRAELDVRVLEETKDLRFDLVGLSANKVRVDGKVHKQLKRAKNSLSVRFNSALQPGTSLTVVIEYVGKPAPRPSHWGEVGWEELTNGALVASQPCGAPTWFPCNDRVDDRGTYEIDVTCDPEFFVAVTGVPGRVTSAGRKKAWHFESNVPTATYLLAVHVGEYSEYAFGYTSVGDVVGGAVRAGARAVIGHSPRGAQSARLVAPPAHSGMVREAFGTVPDMVAVFEDWFGEYPQDDLTIVVVDEELEIPLEAQGLASFGLNHCEESEQRLIAHELAHQWFGNSVGLSRWEDIWLNEGFACFSEWVWSQESDGPSIAECAEFHHERLSDLPQDLRLVDPGAVDLFDDRVYKRGALLLETLRRTLGEEVFRDLLRTWADSRKHSLATTEEFTALADSVSPEPLDEIWQAWLYDTELPELPVK</sequence>
<evidence type="ECO:0000259" key="15">
    <source>
        <dbReference type="Pfam" id="PF17900"/>
    </source>
</evidence>
<dbReference type="GO" id="GO:0016020">
    <property type="term" value="C:membrane"/>
    <property type="evidence" value="ECO:0007669"/>
    <property type="project" value="TreeGrafter"/>
</dbReference>
<dbReference type="EMBL" id="DXGC01000126">
    <property type="protein sequence ID" value="HIW92871.1"/>
    <property type="molecule type" value="Genomic_DNA"/>
</dbReference>
<evidence type="ECO:0000256" key="7">
    <source>
        <dbReference type="ARBA" id="ARBA00022670"/>
    </source>
</evidence>
<keyword evidence="7" id="KW-0645">Protease</keyword>
<protein>
    <recommendedName>
        <fullName evidence="5">Aminopeptidase N</fullName>
        <ecNumber evidence="4">3.4.11.2</ecNumber>
    </recommendedName>
    <alternativeName>
        <fullName evidence="12">Alanine aminopeptidase</fullName>
    </alternativeName>
    <alternativeName>
        <fullName evidence="13">Lysyl aminopeptidase</fullName>
    </alternativeName>
</protein>
<dbReference type="EC" id="3.4.11.2" evidence="4"/>
<evidence type="ECO:0000256" key="3">
    <source>
        <dbReference type="ARBA" id="ARBA00010136"/>
    </source>
</evidence>
<keyword evidence="8" id="KW-0479">Metal-binding</keyword>
<evidence type="ECO:0000313" key="16">
    <source>
        <dbReference type="EMBL" id="HIW92871.1"/>
    </source>
</evidence>
<dbReference type="InterPro" id="IPR001930">
    <property type="entry name" value="Peptidase_M1"/>
</dbReference>
<dbReference type="CDD" id="cd09603">
    <property type="entry name" value="M1_APN_like"/>
    <property type="match status" value="1"/>
</dbReference>
<accession>A0A9D1RR11</accession>
<proteinExistence type="inferred from homology"/>
<dbReference type="Pfam" id="PF01433">
    <property type="entry name" value="Peptidase_M1"/>
    <property type="match status" value="1"/>
</dbReference>
<comment type="caution">
    <text evidence="16">The sequence shown here is derived from an EMBL/GenBank/DDBJ whole genome shotgun (WGS) entry which is preliminary data.</text>
</comment>
<dbReference type="InterPro" id="IPR042097">
    <property type="entry name" value="Aminopeptidase_N-like_N_sf"/>
</dbReference>
<feature type="domain" description="Peptidase M1 membrane alanine aminopeptidase" evidence="14">
    <location>
        <begin position="302"/>
        <end position="446"/>
    </location>
</feature>
<dbReference type="GO" id="GO:0005737">
    <property type="term" value="C:cytoplasm"/>
    <property type="evidence" value="ECO:0007669"/>
    <property type="project" value="TreeGrafter"/>
</dbReference>
<dbReference type="Gene3D" id="1.10.390.10">
    <property type="entry name" value="Neutral Protease Domain 2"/>
    <property type="match status" value="1"/>
</dbReference>
<comment type="cofactor">
    <cofactor evidence="2">
        <name>Zn(2+)</name>
        <dbReference type="ChEBI" id="CHEBI:29105"/>
    </cofactor>
</comment>
<dbReference type="InterPro" id="IPR045357">
    <property type="entry name" value="Aminopeptidase_N-like_N"/>
</dbReference>
<dbReference type="GO" id="GO:0042277">
    <property type="term" value="F:peptide binding"/>
    <property type="evidence" value="ECO:0007669"/>
    <property type="project" value="TreeGrafter"/>
</dbReference>
<name>A0A9D1RR11_9CORY</name>